<comment type="caution">
    <text evidence="1">The sequence shown here is derived from an EMBL/GenBank/DDBJ whole genome shotgun (WGS) entry which is preliminary data.</text>
</comment>
<protein>
    <submittedName>
        <fullName evidence="1">Uncharacterized protein</fullName>
    </submittedName>
</protein>
<proteinExistence type="predicted"/>
<dbReference type="Proteomes" id="UP000436803">
    <property type="component" value="Unassembled WGS sequence"/>
</dbReference>
<name>A0A642KKW2_BACFG</name>
<dbReference type="EMBL" id="VWAW01000016">
    <property type="protein sequence ID" value="KAA5170712.1"/>
    <property type="molecule type" value="Genomic_DNA"/>
</dbReference>
<dbReference type="AlphaFoldDB" id="A0A642KKW2"/>
<sequence>MSSCPCDCLAVLLSFVIVLLLLSLPTLLFKIPCPHTCFNRNYPFPSATYPFSQKSPPFFSISFIFNPFSPFVFPLSIT</sequence>
<reference evidence="1 2" key="1">
    <citation type="journal article" date="2019" name="Nat. Med.">
        <title>A library of human gut bacterial isolates paired with longitudinal multiomics data enables mechanistic microbiome research.</title>
        <authorList>
            <person name="Poyet M."/>
            <person name="Groussin M."/>
            <person name="Gibbons S.M."/>
            <person name="Avila-Pacheco J."/>
            <person name="Jiang X."/>
            <person name="Kearney S.M."/>
            <person name="Perrotta A.R."/>
            <person name="Berdy B."/>
            <person name="Zhao S."/>
            <person name="Lieberman T.D."/>
            <person name="Swanson P.K."/>
            <person name="Smith M."/>
            <person name="Roesemann S."/>
            <person name="Alexander J.E."/>
            <person name="Rich S.A."/>
            <person name="Livny J."/>
            <person name="Vlamakis H."/>
            <person name="Clish C."/>
            <person name="Bullock K."/>
            <person name="Deik A."/>
            <person name="Scott J."/>
            <person name="Pierce K.A."/>
            <person name="Xavier R.J."/>
            <person name="Alm E.J."/>
        </authorList>
    </citation>
    <scope>NUCLEOTIDE SEQUENCE [LARGE SCALE GENOMIC DNA]</scope>
    <source>
        <strain evidence="1 2">BIOML-A7</strain>
    </source>
</reference>
<accession>A0A642KKW2</accession>
<organism evidence="1 2">
    <name type="scientific">Bacteroides fragilis</name>
    <dbReference type="NCBI Taxonomy" id="817"/>
    <lineage>
        <taxon>Bacteria</taxon>
        <taxon>Pseudomonadati</taxon>
        <taxon>Bacteroidota</taxon>
        <taxon>Bacteroidia</taxon>
        <taxon>Bacteroidales</taxon>
        <taxon>Bacteroidaceae</taxon>
        <taxon>Bacteroides</taxon>
    </lineage>
</organism>
<evidence type="ECO:0000313" key="2">
    <source>
        <dbReference type="Proteomes" id="UP000436803"/>
    </source>
</evidence>
<gene>
    <name evidence="1" type="ORF">F2Z29_17420</name>
</gene>
<evidence type="ECO:0000313" key="1">
    <source>
        <dbReference type="EMBL" id="KAA5170712.1"/>
    </source>
</evidence>